<dbReference type="OrthoDB" id="4333492at2"/>
<evidence type="ECO:0008006" key="4">
    <source>
        <dbReference type="Google" id="ProtNLM"/>
    </source>
</evidence>
<reference evidence="2 3" key="1">
    <citation type="submission" date="2017-02" db="EMBL/GenBank/DDBJ databases">
        <title>Draft Genome Sequence of Streptomyces tsukubaensis F601, a Producer of the immunosuppressant tacrolimus FK506.</title>
        <authorList>
            <person name="Zong G."/>
            <person name="Zhong C."/>
            <person name="Fu J."/>
            <person name="Qin R."/>
            <person name="Cao G."/>
        </authorList>
    </citation>
    <scope>NUCLEOTIDE SEQUENCE [LARGE SCALE GENOMIC DNA]</scope>
    <source>
        <strain evidence="2 3">F601</strain>
    </source>
</reference>
<evidence type="ECO:0000313" key="2">
    <source>
        <dbReference type="EMBL" id="OON81223.1"/>
    </source>
</evidence>
<keyword evidence="1" id="KW-1133">Transmembrane helix</keyword>
<comment type="caution">
    <text evidence="2">The sequence shown here is derived from an EMBL/GenBank/DDBJ whole genome shotgun (WGS) entry which is preliminary data.</text>
</comment>
<feature type="transmembrane region" description="Helical" evidence="1">
    <location>
        <begin position="21"/>
        <end position="41"/>
    </location>
</feature>
<dbReference type="RefSeq" id="WP_077966059.1">
    <property type="nucleotide sequence ID" value="NZ_CP045178.1"/>
</dbReference>
<dbReference type="STRING" id="83656.B1H18_07620"/>
<sequence>MSTEQTPAPVSGPRPARLTAAAALSALEGVALGVIGIYVLWRGLFGQPDDRQQAVTGGVTLLVLAAIPLIASRGLLLLRRWSRGPAMITQILALPVAWTLLQAESVMIPGGIALAAVAVASLVLLINRVATEALGIRPPGDTTA</sequence>
<dbReference type="Proteomes" id="UP000190539">
    <property type="component" value="Unassembled WGS sequence"/>
</dbReference>
<evidence type="ECO:0000256" key="1">
    <source>
        <dbReference type="SAM" id="Phobius"/>
    </source>
</evidence>
<gene>
    <name evidence="2" type="ORF">B1H18_07620</name>
</gene>
<dbReference type="AlphaFoldDB" id="A0A1V4ACN7"/>
<name>A0A1V4ACN7_9ACTN</name>
<organism evidence="2 3">
    <name type="scientific">Streptomyces tsukubensis</name>
    <dbReference type="NCBI Taxonomy" id="83656"/>
    <lineage>
        <taxon>Bacteria</taxon>
        <taxon>Bacillati</taxon>
        <taxon>Actinomycetota</taxon>
        <taxon>Actinomycetes</taxon>
        <taxon>Kitasatosporales</taxon>
        <taxon>Streptomycetaceae</taxon>
        <taxon>Streptomyces</taxon>
    </lineage>
</organism>
<evidence type="ECO:0000313" key="3">
    <source>
        <dbReference type="Proteomes" id="UP000190539"/>
    </source>
</evidence>
<protein>
    <recommendedName>
        <fullName evidence="4">Integral membrane protein</fullName>
    </recommendedName>
</protein>
<keyword evidence="1" id="KW-0472">Membrane</keyword>
<feature type="transmembrane region" description="Helical" evidence="1">
    <location>
        <begin position="107"/>
        <end position="127"/>
    </location>
</feature>
<dbReference type="EMBL" id="MVFC01000004">
    <property type="protein sequence ID" value="OON81223.1"/>
    <property type="molecule type" value="Genomic_DNA"/>
</dbReference>
<feature type="transmembrane region" description="Helical" evidence="1">
    <location>
        <begin position="53"/>
        <end position="72"/>
    </location>
</feature>
<proteinExistence type="predicted"/>
<keyword evidence="3" id="KW-1185">Reference proteome</keyword>
<accession>A0A1V4ACN7</accession>
<keyword evidence="1" id="KW-0812">Transmembrane</keyword>